<proteinExistence type="predicted"/>
<comment type="caution">
    <text evidence="1">The sequence shown here is derived from an EMBL/GenBank/DDBJ whole genome shotgun (WGS) entry which is preliminary data.</text>
</comment>
<dbReference type="AlphaFoldDB" id="A0A0G1FSD8"/>
<sequence>MMTSENPTPHPQRSEYVIRQSLNRLTPVFRQLWRNKNLKDTPLLPLESFKSGYGLPVSIGLKQIAGGYVYGLFEDRGAISPTNPILPIGQLVIEKHQDGNLSVCTAEKLLKRSDAFLNEDIYFKLLLEKKDQKGISIGLNETYEDKRNEVLKRIGFENVFDRINRKKLEQVIHTREGLGTMLLDMYVLTGLEDGQDAIEIRGCNPNSQALIEKSGYEILEQKFVFPQILPNTPKDKDIKISIPKTIS</sequence>
<name>A0A0G1FSD8_9BACT</name>
<organism evidence="1 2">
    <name type="scientific">Candidatus Gottesmanbacteria bacterium GW2011_GWA2_43_14</name>
    <dbReference type="NCBI Taxonomy" id="1618443"/>
    <lineage>
        <taxon>Bacteria</taxon>
        <taxon>Candidatus Gottesmaniibacteriota</taxon>
    </lineage>
</organism>
<dbReference type="EMBL" id="LCFP01000004">
    <property type="protein sequence ID" value="KKS97936.1"/>
    <property type="molecule type" value="Genomic_DNA"/>
</dbReference>
<gene>
    <name evidence="1" type="ORF">UV73_C0004G0078</name>
</gene>
<evidence type="ECO:0000313" key="1">
    <source>
        <dbReference type="EMBL" id="KKS97936.1"/>
    </source>
</evidence>
<accession>A0A0G1FSD8</accession>
<reference evidence="1 2" key="1">
    <citation type="journal article" date="2015" name="Nature">
        <title>rRNA introns, odd ribosomes, and small enigmatic genomes across a large radiation of phyla.</title>
        <authorList>
            <person name="Brown C.T."/>
            <person name="Hug L.A."/>
            <person name="Thomas B.C."/>
            <person name="Sharon I."/>
            <person name="Castelle C.J."/>
            <person name="Singh A."/>
            <person name="Wilkins M.J."/>
            <person name="Williams K.H."/>
            <person name="Banfield J.F."/>
        </authorList>
    </citation>
    <scope>NUCLEOTIDE SEQUENCE [LARGE SCALE GENOMIC DNA]</scope>
</reference>
<dbReference type="Proteomes" id="UP000034894">
    <property type="component" value="Unassembled WGS sequence"/>
</dbReference>
<protein>
    <submittedName>
        <fullName evidence="1">Uncharacterized protein</fullName>
    </submittedName>
</protein>
<evidence type="ECO:0000313" key="2">
    <source>
        <dbReference type="Proteomes" id="UP000034894"/>
    </source>
</evidence>